<evidence type="ECO:0000256" key="9">
    <source>
        <dbReference type="ARBA" id="ARBA00022989"/>
    </source>
</evidence>
<feature type="transmembrane region" description="Helical" evidence="13">
    <location>
        <begin position="164"/>
        <end position="189"/>
    </location>
</feature>
<dbReference type="GO" id="GO:0005886">
    <property type="term" value="C:plasma membrane"/>
    <property type="evidence" value="ECO:0007669"/>
    <property type="project" value="UniProtKB-SubCell"/>
</dbReference>
<dbReference type="Proteomes" id="UP000545493">
    <property type="component" value="Unassembled WGS sequence"/>
</dbReference>
<evidence type="ECO:0000256" key="1">
    <source>
        <dbReference type="ARBA" id="ARBA00004651"/>
    </source>
</evidence>
<dbReference type="AlphaFoldDB" id="A0A7X5UPW0"/>
<feature type="compositionally biased region" description="Gly residues" evidence="12">
    <location>
        <begin position="381"/>
        <end position="390"/>
    </location>
</feature>
<name>A0A7X5UPW0_9PSEU</name>
<keyword evidence="5" id="KW-0349">Heme</keyword>
<feature type="transmembrane region" description="Helical" evidence="13">
    <location>
        <begin position="201"/>
        <end position="221"/>
    </location>
</feature>
<feature type="transmembrane region" description="Helical" evidence="13">
    <location>
        <begin position="261"/>
        <end position="281"/>
    </location>
</feature>
<evidence type="ECO:0000256" key="4">
    <source>
        <dbReference type="ARBA" id="ARBA00022475"/>
    </source>
</evidence>
<dbReference type="GO" id="GO:0009055">
    <property type="term" value="F:electron transfer activity"/>
    <property type="evidence" value="ECO:0007669"/>
    <property type="project" value="TreeGrafter"/>
</dbReference>
<evidence type="ECO:0000256" key="8">
    <source>
        <dbReference type="ARBA" id="ARBA00022982"/>
    </source>
</evidence>
<dbReference type="EC" id="1.10.3.-" evidence="14"/>
<organism evidence="14 15">
    <name type="scientific">Saccharomonospora amisosensis</name>
    <dbReference type="NCBI Taxonomy" id="1128677"/>
    <lineage>
        <taxon>Bacteria</taxon>
        <taxon>Bacillati</taxon>
        <taxon>Actinomycetota</taxon>
        <taxon>Actinomycetes</taxon>
        <taxon>Pseudonocardiales</taxon>
        <taxon>Pseudonocardiaceae</taxon>
        <taxon>Saccharomonospora</taxon>
    </lineage>
</organism>
<proteinExistence type="inferred from homology"/>
<evidence type="ECO:0000256" key="13">
    <source>
        <dbReference type="SAM" id="Phobius"/>
    </source>
</evidence>
<dbReference type="RefSeq" id="WP_167170194.1">
    <property type="nucleotide sequence ID" value="NZ_JAAOYM010000001.1"/>
</dbReference>
<evidence type="ECO:0000256" key="12">
    <source>
        <dbReference type="SAM" id="MobiDB-lite"/>
    </source>
</evidence>
<keyword evidence="4" id="KW-1003">Cell membrane</keyword>
<dbReference type="EMBL" id="JAAOYM010000001">
    <property type="protein sequence ID" value="NIJ12034.1"/>
    <property type="molecule type" value="Genomic_DNA"/>
</dbReference>
<dbReference type="PANTHER" id="PTHR43141:SF5">
    <property type="entry name" value="CYTOCHROME BD-I UBIQUINOL OXIDASE SUBUNIT 2"/>
    <property type="match status" value="1"/>
</dbReference>
<keyword evidence="8" id="KW-0249">Electron transport</keyword>
<feature type="region of interest" description="Disordered" evidence="12">
    <location>
        <begin position="347"/>
        <end position="390"/>
    </location>
</feature>
<evidence type="ECO:0000256" key="10">
    <source>
        <dbReference type="ARBA" id="ARBA00023004"/>
    </source>
</evidence>
<sequence length="390" mass="41670">MVADPGLLNLETLWFVLIAVLWIGFFVLEGFDFGIGMLYPFLGRDDPERHALLATILPVWDSYEVWLIVAAGAMFAAFPGWYAGLFSGFYLPLFGILVALIVRGVAIEYRNKHTGGSWRRTWDVAMPISCLLASFLFGVLFAGMLNGLEMDADGLITVGPAALFSGYAVLAGLTFVAVFLLHGALFLTLRTRDELEVRSRRAALLCWPAAAALLTGFLAWTGVRAASPDPQNILVLALISATFLAGVAAGPLVWLRRAGSAFAATSAAILLLVASLLVWLYPRVLVSASPGVQSPTVFSTASSRYTLVAMTIVAIIFVPIVLAYQAWALRVFRARFSRDDFADPPSAADLLRRGPLGGGASDRGATDSTDSTDTTDTTDGEPGGQPGTGR</sequence>
<keyword evidence="3" id="KW-0813">Transport</keyword>
<keyword evidence="14" id="KW-0560">Oxidoreductase</keyword>
<dbReference type="GO" id="GO:0046872">
    <property type="term" value="F:metal ion binding"/>
    <property type="evidence" value="ECO:0007669"/>
    <property type="project" value="UniProtKB-KW"/>
</dbReference>
<evidence type="ECO:0000256" key="6">
    <source>
        <dbReference type="ARBA" id="ARBA00022692"/>
    </source>
</evidence>
<dbReference type="GO" id="GO:0019646">
    <property type="term" value="P:aerobic electron transport chain"/>
    <property type="evidence" value="ECO:0007669"/>
    <property type="project" value="TreeGrafter"/>
</dbReference>
<gene>
    <name evidence="14" type="ORF">FHU38_002378</name>
</gene>
<keyword evidence="6 13" id="KW-0812">Transmembrane</keyword>
<comment type="similarity">
    <text evidence="2">Belongs to the cytochrome ubiquinol oxidase subunit 2 family.</text>
</comment>
<evidence type="ECO:0000313" key="15">
    <source>
        <dbReference type="Proteomes" id="UP000545493"/>
    </source>
</evidence>
<comment type="caution">
    <text evidence="14">The sequence shown here is derived from an EMBL/GenBank/DDBJ whole genome shotgun (WGS) entry which is preliminary data.</text>
</comment>
<reference evidence="14 15" key="1">
    <citation type="submission" date="2020-03" db="EMBL/GenBank/DDBJ databases">
        <title>Sequencing the genomes of 1000 actinobacteria strains.</title>
        <authorList>
            <person name="Klenk H.-P."/>
        </authorList>
    </citation>
    <scope>NUCLEOTIDE SEQUENCE [LARGE SCALE GENOMIC DNA]</scope>
    <source>
        <strain evidence="14 15">DSM 45685</strain>
    </source>
</reference>
<dbReference type="Pfam" id="PF02322">
    <property type="entry name" value="Cyt_bd_oxida_II"/>
    <property type="match status" value="1"/>
</dbReference>
<protein>
    <submittedName>
        <fullName evidence="14">Cytochrome d ubiquinol oxidase subunit II</fullName>
        <ecNumber evidence="14">1.10.3.-</ecNumber>
    </submittedName>
</protein>
<feature type="transmembrane region" description="Helical" evidence="13">
    <location>
        <begin position="121"/>
        <end position="144"/>
    </location>
</feature>
<evidence type="ECO:0000256" key="5">
    <source>
        <dbReference type="ARBA" id="ARBA00022617"/>
    </source>
</evidence>
<keyword evidence="9 13" id="KW-1133">Transmembrane helix</keyword>
<keyword evidence="11 13" id="KW-0472">Membrane</keyword>
<feature type="transmembrane region" description="Helical" evidence="13">
    <location>
        <begin position="305"/>
        <end position="329"/>
    </location>
</feature>
<feature type="transmembrane region" description="Helical" evidence="13">
    <location>
        <begin position="89"/>
        <end position="109"/>
    </location>
</feature>
<dbReference type="GO" id="GO:0016682">
    <property type="term" value="F:oxidoreductase activity, acting on diphenols and related substances as donors, oxygen as acceptor"/>
    <property type="evidence" value="ECO:0007669"/>
    <property type="project" value="TreeGrafter"/>
</dbReference>
<dbReference type="GO" id="GO:0070069">
    <property type="term" value="C:cytochrome complex"/>
    <property type="evidence" value="ECO:0007669"/>
    <property type="project" value="TreeGrafter"/>
</dbReference>
<evidence type="ECO:0000256" key="3">
    <source>
        <dbReference type="ARBA" id="ARBA00022448"/>
    </source>
</evidence>
<keyword evidence="10" id="KW-0408">Iron</keyword>
<comment type="subcellular location">
    <subcellularLocation>
        <location evidence="1">Cell membrane</location>
        <topology evidence="1">Multi-pass membrane protein</topology>
    </subcellularLocation>
</comment>
<evidence type="ECO:0000256" key="11">
    <source>
        <dbReference type="ARBA" id="ARBA00023136"/>
    </source>
</evidence>
<accession>A0A7X5UPW0</accession>
<keyword evidence="15" id="KW-1185">Reference proteome</keyword>
<evidence type="ECO:0000256" key="7">
    <source>
        <dbReference type="ARBA" id="ARBA00022723"/>
    </source>
</evidence>
<feature type="transmembrane region" description="Helical" evidence="13">
    <location>
        <begin position="233"/>
        <end position="254"/>
    </location>
</feature>
<evidence type="ECO:0000256" key="2">
    <source>
        <dbReference type="ARBA" id="ARBA00007543"/>
    </source>
</evidence>
<dbReference type="PANTHER" id="PTHR43141">
    <property type="entry name" value="CYTOCHROME BD2 SUBUNIT II"/>
    <property type="match status" value="1"/>
</dbReference>
<dbReference type="NCBIfam" id="TIGR00203">
    <property type="entry name" value="cydB"/>
    <property type="match status" value="1"/>
</dbReference>
<evidence type="ECO:0000313" key="14">
    <source>
        <dbReference type="EMBL" id="NIJ12034.1"/>
    </source>
</evidence>
<feature type="transmembrane region" description="Helical" evidence="13">
    <location>
        <begin position="12"/>
        <end position="42"/>
    </location>
</feature>
<feature type="compositionally biased region" description="Low complexity" evidence="12">
    <location>
        <begin position="366"/>
        <end position="377"/>
    </location>
</feature>
<keyword evidence="7" id="KW-0479">Metal-binding</keyword>
<dbReference type="PIRSF" id="PIRSF000267">
    <property type="entry name" value="Cyt_oxidse_sub2"/>
    <property type="match status" value="1"/>
</dbReference>
<dbReference type="InterPro" id="IPR003317">
    <property type="entry name" value="Cyt-d_oxidase_su2"/>
</dbReference>